<comment type="subcellular location">
    <subcellularLocation>
        <location evidence="1 7">Cell membrane</location>
        <topology evidence="1 7">Multi-pass membrane protein</topology>
    </subcellularLocation>
</comment>
<dbReference type="PROSITE" id="PS50928">
    <property type="entry name" value="ABC_TM1"/>
    <property type="match status" value="1"/>
</dbReference>
<keyword evidence="4 7" id="KW-0812">Transmembrane</keyword>
<dbReference type="GO" id="GO:0005886">
    <property type="term" value="C:plasma membrane"/>
    <property type="evidence" value="ECO:0007669"/>
    <property type="project" value="UniProtKB-SubCell"/>
</dbReference>
<feature type="transmembrane region" description="Helical" evidence="7">
    <location>
        <begin position="12"/>
        <end position="38"/>
    </location>
</feature>
<keyword evidence="3" id="KW-1003">Cell membrane</keyword>
<dbReference type="AlphaFoldDB" id="A0A081C5I3"/>
<dbReference type="InterPro" id="IPR000515">
    <property type="entry name" value="MetI-like"/>
</dbReference>
<protein>
    <submittedName>
        <fullName evidence="9">Binding-protein-dependent transport systems inner membrane component</fullName>
    </submittedName>
</protein>
<keyword evidence="10" id="KW-1185">Reference proteome</keyword>
<dbReference type="PANTHER" id="PTHR30193:SF37">
    <property type="entry name" value="INNER MEMBRANE ABC TRANSPORTER PERMEASE PROTEIN YCJO"/>
    <property type="match status" value="1"/>
</dbReference>
<evidence type="ECO:0000256" key="3">
    <source>
        <dbReference type="ARBA" id="ARBA00022475"/>
    </source>
</evidence>
<dbReference type="HOGENOM" id="CLU_016047_0_0_0"/>
<evidence type="ECO:0000313" key="9">
    <source>
        <dbReference type="EMBL" id="GAK59838.1"/>
    </source>
</evidence>
<evidence type="ECO:0000256" key="5">
    <source>
        <dbReference type="ARBA" id="ARBA00022989"/>
    </source>
</evidence>
<evidence type="ECO:0000259" key="8">
    <source>
        <dbReference type="PROSITE" id="PS50928"/>
    </source>
</evidence>
<comment type="similarity">
    <text evidence="7">Belongs to the binding-protein-dependent transport system permease family.</text>
</comment>
<evidence type="ECO:0000256" key="1">
    <source>
        <dbReference type="ARBA" id="ARBA00004651"/>
    </source>
</evidence>
<dbReference type="Proteomes" id="UP000030661">
    <property type="component" value="Unassembled WGS sequence"/>
</dbReference>
<keyword evidence="2 7" id="KW-0813">Transport</keyword>
<sequence>MKKKSYYAKLQNHGYLFILPTLVFFSIFLILPMINAFYLSLFKWNLVSPKVYVGFNNFFTLWKDKRFWNSYYVTVHFTFVSVVIIIFLAFWLALAFKSHLRCKNLLQSMIFLPVVLTMVAVAIVWQFMFQTTGLLSYLFLRIFGINMQWLTSTKVAPYAMILVYVWKVTGYYMVIFIAGLLNIPDVYYEAATVDGAGFWRKLIHITLPQLKNTIILAFVSCVIFSFGTFAQQYVMTEGEPSRSTEVVALLIYKTAFIYTKFGYSSAISVVYFLTLLIFAMIQLKIFKSESV</sequence>
<evidence type="ECO:0000313" key="10">
    <source>
        <dbReference type="Proteomes" id="UP000030661"/>
    </source>
</evidence>
<evidence type="ECO:0000256" key="7">
    <source>
        <dbReference type="RuleBase" id="RU363032"/>
    </source>
</evidence>
<evidence type="ECO:0000256" key="4">
    <source>
        <dbReference type="ARBA" id="ARBA00022692"/>
    </source>
</evidence>
<name>A0A081C5I3_VECG1</name>
<feature type="transmembrane region" description="Helical" evidence="7">
    <location>
        <begin position="214"/>
        <end position="234"/>
    </location>
</feature>
<dbReference type="EMBL" id="DF820471">
    <property type="protein sequence ID" value="GAK59838.1"/>
    <property type="molecule type" value="Genomic_DNA"/>
</dbReference>
<feature type="domain" description="ABC transmembrane type-1" evidence="8">
    <location>
        <begin position="71"/>
        <end position="282"/>
    </location>
</feature>
<reference evidence="9" key="1">
    <citation type="journal article" date="2015" name="PeerJ">
        <title>First genomic representation of candidate bacterial phylum KSB3 points to enhanced environmental sensing as a trigger of wastewater bulking.</title>
        <authorList>
            <person name="Sekiguchi Y."/>
            <person name="Ohashi A."/>
            <person name="Parks D.H."/>
            <person name="Yamauchi T."/>
            <person name="Tyson G.W."/>
            <person name="Hugenholtz P."/>
        </authorList>
    </citation>
    <scope>NUCLEOTIDE SEQUENCE [LARGE SCALE GENOMIC DNA]</scope>
</reference>
<keyword evidence="5 7" id="KW-1133">Transmembrane helix</keyword>
<proteinExistence type="inferred from homology"/>
<dbReference type="Pfam" id="PF00528">
    <property type="entry name" value="BPD_transp_1"/>
    <property type="match status" value="1"/>
</dbReference>
<feature type="transmembrane region" description="Helical" evidence="7">
    <location>
        <begin position="269"/>
        <end position="286"/>
    </location>
</feature>
<evidence type="ECO:0000256" key="6">
    <source>
        <dbReference type="ARBA" id="ARBA00023136"/>
    </source>
</evidence>
<dbReference type="InterPro" id="IPR051393">
    <property type="entry name" value="ABC_transporter_permease"/>
</dbReference>
<keyword evidence="6 7" id="KW-0472">Membrane</keyword>
<dbReference type="Gene3D" id="1.10.3720.10">
    <property type="entry name" value="MetI-like"/>
    <property type="match status" value="1"/>
</dbReference>
<feature type="transmembrane region" description="Helical" evidence="7">
    <location>
        <begin position="108"/>
        <end position="128"/>
    </location>
</feature>
<dbReference type="GO" id="GO:0055085">
    <property type="term" value="P:transmembrane transport"/>
    <property type="evidence" value="ECO:0007669"/>
    <property type="project" value="InterPro"/>
</dbReference>
<dbReference type="SUPFAM" id="SSF161098">
    <property type="entry name" value="MetI-like"/>
    <property type="match status" value="1"/>
</dbReference>
<dbReference type="PANTHER" id="PTHR30193">
    <property type="entry name" value="ABC TRANSPORTER PERMEASE PROTEIN"/>
    <property type="match status" value="1"/>
</dbReference>
<evidence type="ECO:0000256" key="2">
    <source>
        <dbReference type="ARBA" id="ARBA00022448"/>
    </source>
</evidence>
<dbReference type="CDD" id="cd06261">
    <property type="entry name" value="TM_PBP2"/>
    <property type="match status" value="1"/>
</dbReference>
<gene>
    <name evidence="9" type="ORF">U27_06824</name>
</gene>
<feature type="transmembrane region" description="Helical" evidence="7">
    <location>
        <begin position="71"/>
        <end position="96"/>
    </location>
</feature>
<dbReference type="InterPro" id="IPR035906">
    <property type="entry name" value="MetI-like_sf"/>
</dbReference>
<dbReference type="eggNOG" id="COG1175">
    <property type="taxonomic scope" value="Bacteria"/>
</dbReference>
<organism evidence="9">
    <name type="scientific">Vecturithrix granuli</name>
    <dbReference type="NCBI Taxonomy" id="1499967"/>
    <lineage>
        <taxon>Bacteria</taxon>
        <taxon>Candidatus Moduliflexota</taxon>
        <taxon>Candidatus Vecturitrichia</taxon>
        <taxon>Candidatus Vecturitrichales</taxon>
        <taxon>Candidatus Vecturitrichaceae</taxon>
        <taxon>Candidatus Vecturithrix</taxon>
    </lineage>
</organism>
<accession>A0A081C5I3</accession>
<dbReference type="STRING" id="1499967.U27_06824"/>